<dbReference type="EMBL" id="BLXT01000140">
    <property type="protein sequence ID" value="GFN74575.1"/>
    <property type="molecule type" value="Genomic_DNA"/>
</dbReference>
<evidence type="ECO:0000313" key="3">
    <source>
        <dbReference type="Proteomes" id="UP000735302"/>
    </source>
</evidence>
<organism evidence="2 3">
    <name type="scientific">Plakobranchus ocellatus</name>
    <dbReference type="NCBI Taxonomy" id="259542"/>
    <lineage>
        <taxon>Eukaryota</taxon>
        <taxon>Metazoa</taxon>
        <taxon>Spiralia</taxon>
        <taxon>Lophotrochozoa</taxon>
        <taxon>Mollusca</taxon>
        <taxon>Gastropoda</taxon>
        <taxon>Heterobranchia</taxon>
        <taxon>Euthyneura</taxon>
        <taxon>Panpulmonata</taxon>
        <taxon>Sacoglossa</taxon>
        <taxon>Placobranchoidea</taxon>
        <taxon>Plakobranchidae</taxon>
        <taxon>Plakobranchus</taxon>
    </lineage>
</organism>
<evidence type="ECO:0000256" key="1">
    <source>
        <dbReference type="SAM" id="MobiDB-lite"/>
    </source>
</evidence>
<comment type="caution">
    <text evidence="2">The sequence shown here is derived from an EMBL/GenBank/DDBJ whole genome shotgun (WGS) entry which is preliminary data.</text>
</comment>
<reference evidence="2 3" key="1">
    <citation type="journal article" date="2021" name="Elife">
        <title>Chloroplast acquisition without the gene transfer in kleptoplastic sea slugs, Plakobranchus ocellatus.</title>
        <authorList>
            <person name="Maeda T."/>
            <person name="Takahashi S."/>
            <person name="Yoshida T."/>
            <person name="Shimamura S."/>
            <person name="Takaki Y."/>
            <person name="Nagai Y."/>
            <person name="Toyoda A."/>
            <person name="Suzuki Y."/>
            <person name="Arimoto A."/>
            <person name="Ishii H."/>
            <person name="Satoh N."/>
            <person name="Nishiyama T."/>
            <person name="Hasebe M."/>
            <person name="Maruyama T."/>
            <person name="Minagawa J."/>
            <person name="Obokata J."/>
            <person name="Shigenobu S."/>
        </authorList>
    </citation>
    <scope>NUCLEOTIDE SEQUENCE [LARGE SCALE GENOMIC DNA]</scope>
</reference>
<feature type="compositionally biased region" description="Basic residues" evidence="1">
    <location>
        <begin position="14"/>
        <end position="26"/>
    </location>
</feature>
<proteinExistence type="predicted"/>
<gene>
    <name evidence="2" type="ORF">PoB_000108100</name>
</gene>
<sequence>MPVRRQDNRQRLEMKKKKKKEKKRLPTNKEKGPCHYFSRILWRQETSRRRECSTVTAKGNHAPYRSQQTPARGRPILYMLLPSAGAHAHKLIFFFP</sequence>
<feature type="region of interest" description="Disordered" evidence="1">
    <location>
        <begin position="1"/>
        <end position="32"/>
    </location>
</feature>
<dbReference type="AlphaFoldDB" id="A0AAV3XWX8"/>
<feature type="compositionally biased region" description="Basic and acidic residues" evidence="1">
    <location>
        <begin position="1"/>
        <end position="13"/>
    </location>
</feature>
<evidence type="ECO:0000313" key="2">
    <source>
        <dbReference type="EMBL" id="GFN74575.1"/>
    </source>
</evidence>
<accession>A0AAV3XWX8</accession>
<name>A0AAV3XWX8_9GAST</name>
<protein>
    <submittedName>
        <fullName evidence="2">Uncharacterized protein</fullName>
    </submittedName>
</protein>
<keyword evidence="3" id="KW-1185">Reference proteome</keyword>
<dbReference type="Proteomes" id="UP000735302">
    <property type="component" value="Unassembled WGS sequence"/>
</dbReference>